<protein>
    <recommendedName>
        <fullName evidence="3">Transposase</fullName>
    </recommendedName>
</protein>
<sequence>MGMLLAAVREIHCRKNLLHGSMSAKGIRGMIKRFKETGKFVQPGRGRKRVTPVLFDGIKIAVDSRSQALEFGGSSACAVSRETSYSYNSVQKVLRKHNALLPIHDPPNPGAA</sequence>
<keyword evidence="2" id="KW-1185">Reference proteome</keyword>
<proteinExistence type="predicted"/>
<dbReference type="AlphaFoldDB" id="A0A8X6HWU4"/>
<evidence type="ECO:0000313" key="1">
    <source>
        <dbReference type="EMBL" id="GFR31128.1"/>
    </source>
</evidence>
<reference evidence="1" key="1">
    <citation type="submission" date="2020-07" db="EMBL/GenBank/DDBJ databases">
        <title>Multicomponent nature underlies the extraordinary mechanical properties of spider dragline silk.</title>
        <authorList>
            <person name="Kono N."/>
            <person name="Nakamura H."/>
            <person name="Mori M."/>
            <person name="Yoshida Y."/>
            <person name="Ohtoshi R."/>
            <person name="Malay A.D."/>
            <person name="Moran D.A.P."/>
            <person name="Tomita M."/>
            <person name="Numata K."/>
            <person name="Arakawa K."/>
        </authorList>
    </citation>
    <scope>NUCLEOTIDE SEQUENCE</scope>
</reference>
<organism evidence="1 2">
    <name type="scientific">Trichonephila clavata</name>
    <name type="common">Joro spider</name>
    <name type="synonym">Nephila clavata</name>
    <dbReference type="NCBI Taxonomy" id="2740835"/>
    <lineage>
        <taxon>Eukaryota</taxon>
        <taxon>Metazoa</taxon>
        <taxon>Ecdysozoa</taxon>
        <taxon>Arthropoda</taxon>
        <taxon>Chelicerata</taxon>
        <taxon>Arachnida</taxon>
        <taxon>Araneae</taxon>
        <taxon>Araneomorphae</taxon>
        <taxon>Entelegynae</taxon>
        <taxon>Araneoidea</taxon>
        <taxon>Nephilidae</taxon>
        <taxon>Trichonephila</taxon>
    </lineage>
</organism>
<accession>A0A8X6HWU4</accession>
<comment type="caution">
    <text evidence="1">The sequence shown here is derived from an EMBL/GenBank/DDBJ whole genome shotgun (WGS) entry which is preliminary data.</text>
</comment>
<dbReference type="EMBL" id="BMAO01009481">
    <property type="protein sequence ID" value="GFR31128.1"/>
    <property type="molecule type" value="Genomic_DNA"/>
</dbReference>
<evidence type="ECO:0008006" key="3">
    <source>
        <dbReference type="Google" id="ProtNLM"/>
    </source>
</evidence>
<dbReference type="Proteomes" id="UP000887116">
    <property type="component" value="Unassembled WGS sequence"/>
</dbReference>
<evidence type="ECO:0000313" key="2">
    <source>
        <dbReference type="Proteomes" id="UP000887116"/>
    </source>
</evidence>
<gene>
    <name evidence="1" type="ORF">TNCT_398091</name>
</gene>
<name>A0A8X6HWU4_TRICU</name>